<dbReference type="PANTHER" id="PTHR43156">
    <property type="entry name" value="STAGE II SPORULATION PROTEIN E-RELATED"/>
    <property type="match status" value="1"/>
</dbReference>
<keyword evidence="1" id="KW-0378">Hydrolase</keyword>
<evidence type="ECO:0000313" key="2">
    <source>
        <dbReference type="EMBL" id="BDI34099.1"/>
    </source>
</evidence>
<dbReference type="Proteomes" id="UP000287394">
    <property type="component" value="Chromosome"/>
</dbReference>
<reference evidence="2 3" key="1">
    <citation type="journal article" date="2019" name="Int. J. Syst. Evol. Microbiol.">
        <title>Capsulimonas corticalis gen. nov., sp. nov., an aerobic capsulated bacterium, of a novel bacterial order, Capsulimonadales ord. nov., of the class Armatimonadia of the phylum Armatimonadetes.</title>
        <authorList>
            <person name="Li J."/>
            <person name="Kudo C."/>
            <person name="Tonouchi A."/>
        </authorList>
    </citation>
    <scope>NUCLEOTIDE SEQUENCE [LARGE SCALE GENOMIC DNA]</scope>
    <source>
        <strain evidence="2 3">AX-7</strain>
    </source>
</reference>
<protein>
    <submittedName>
        <fullName evidence="2">Uncharacterized protein</fullName>
    </submittedName>
</protein>
<dbReference type="InterPro" id="IPR052016">
    <property type="entry name" value="Bact_Sigma-Reg"/>
</dbReference>
<dbReference type="InterPro" id="IPR036457">
    <property type="entry name" value="PPM-type-like_dom_sf"/>
</dbReference>
<dbReference type="InterPro" id="IPR001932">
    <property type="entry name" value="PPM-type_phosphatase-like_dom"/>
</dbReference>
<dbReference type="KEGG" id="ccot:CCAX7_61500"/>
<dbReference type="GO" id="GO:0016791">
    <property type="term" value="F:phosphatase activity"/>
    <property type="evidence" value="ECO:0007669"/>
    <property type="project" value="TreeGrafter"/>
</dbReference>
<dbReference type="CDD" id="cd00130">
    <property type="entry name" value="PAS"/>
    <property type="match status" value="1"/>
</dbReference>
<evidence type="ECO:0000256" key="1">
    <source>
        <dbReference type="ARBA" id="ARBA00022801"/>
    </source>
</evidence>
<dbReference type="InterPro" id="IPR035965">
    <property type="entry name" value="PAS-like_dom_sf"/>
</dbReference>
<name>A0A402CW82_9BACT</name>
<dbReference type="OrthoDB" id="5241041at2"/>
<organism evidence="2 3">
    <name type="scientific">Capsulimonas corticalis</name>
    <dbReference type="NCBI Taxonomy" id="2219043"/>
    <lineage>
        <taxon>Bacteria</taxon>
        <taxon>Bacillati</taxon>
        <taxon>Armatimonadota</taxon>
        <taxon>Armatimonadia</taxon>
        <taxon>Capsulimonadales</taxon>
        <taxon>Capsulimonadaceae</taxon>
        <taxon>Capsulimonas</taxon>
    </lineage>
</organism>
<sequence>MIDPPTISNDLSCGAPFALDTHPTLATAETSTDALKVSELRYRRLFEAARDGILLLEADHGRITDANPFMTELLGYSHDELLGKELWEIGLIKDQKASRDAFQKLKQHGSIRYENLPLVFRGSETRQVEFVSNLYQEGSETVIQCNIRDITHRKKAEAELVATATKNERIAATLQRAMLQSSPSGKFPGLLVETLYEAALHEAEVGGDFFDAFALSECEVALVVGDVSGKGLFAAGRTAEVKYALRAFLHEYHSPEIALAHLNEIVRETHRLDKNNEETFIILALVVVNIATGEARFSSAGAEATLILRASGAVEQIECRGMPLGVKSDETYILASRLLAPRETVLMATDGITEARRGLSFLGIAGMAALAEKGGPHASSLDLIRSIYDGAREFAGGHLRDDVCLLLARRQ</sequence>
<dbReference type="Pfam" id="PF07228">
    <property type="entry name" value="SpoIIE"/>
    <property type="match status" value="1"/>
</dbReference>
<dbReference type="FunCoup" id="A0A402CW82">
    <property type="interactions" value="49"/>
</dbReference>
<dbReference type="Pfam" id="PF13188">
    <property type="entry name" value="PAS_8"/>
    <property type="match status" value="1"/>
</dbReference>
<dbReference type="SMART" id="SM00091">
    <property type="entry name" value="PAS"/>
    <property type="match status" value="1"/>
</dbReference>
<dbReference type="PROSITE" id="PS50112">
    <property type="entry name" value="PAS"/>
    <property type="match status" value="1"/>
</dbReference>
<dbReference type="SMART" id="SM00331">
    <property type="entry name" value="PP2C_SIG"/>
    <property type="match status" value="1"/>
</dbReference>
<dbReference type="EMBL" id="AP025739">
    <property type="protein sequence ID" value="BDI34099.1"/>
    <property type="molecule type" value="Genomic_DNA"/>
</dbReference>
<dbReference type="AlphaFoldDB" id="A0A402CW82"/>
<keyword evidence="3" id="KW-1185">Reference proteome</keyword>
<evidence type="ECO:0000313" key="3">
    <source>
        <dbReference type="Proteomes" id="UP000287394"/>
    </source>
</evidence>
<dbReference type="RefSeq" id="WP_119321643.1">
    <property type="nucleotide sequence ID" value="NZ_AP025739.1"/>
</dbReference>
<dbReference type="Gene3D" id="3.60.40.10">
    <property type="entry name" value="PPM-type phosphatase domain"/>
    <property type="match status" value="1"/>
</dbReference>
<dbReference type="SUPFAM" id="SSF55785">
    <property type="entry name" value="PYP-like sensor domain (PAS domain)"/>
    <property type="match status" value="1"/>
</dbReference>
<dbReference type="NCBIfam" id="TIGR00229">
    <property type="entry name" value="sensory_box"/>
    <property type="match status" value="1"/>
</dbReference>
<dbReference type="Gene3D" id="3.30.450.20">
    <property type="entry name" value="PAS domain"/>
    <property type="match status" value="1"/>
</dbReference>
<dbReference type="InterPro" id="IPR000014">
    <property type="entry name" value="PAS"/>
</dbReference>
<dbReference type="PANTHER" id="PTHR43156:SF2">
    <property type="entry name" value="STAGE II SPORULATION PROTEIN E"/>
    <property type="match status" value="1"/>
</dbReference>
<accession>A0A402CW82</accession>
<proteinExistence type="predicted"/>
<gene>
    <name evidence="2" type="ORF">CCAX7_61500</name>
</gene>